<protein>
    <submittedName>
        <fullName evidence="5">PKD_channel domain-containing protein</fullName>
    </submittedName>
</protein>
<evidence type="ECO:0000313" key="5">
    <source>
        <dbReference type="WBParaSite" id="maker-uti_cns_0003241-snap-gene-0.5-mRNA-1"/>
    </source>
</evidence>
<keyword evidence="4" id="KW-1185">Reference proteome</keyword>
<evidence type="ECO:0000256" key="1">
    <source>
        <dbReference type="SAM" id="MobiDB-lite"/>
    </source>
</evidence>
<sequence length="360" mass="40595">MADTNLLPAPNGYQQSRQPLYGTLLTVPLLPGDNSSINHCEDDNQQQHWPMPPPSSIDGEDDNESLGGVTASTINPVGDDRMRRRLKYFFMTPCEKYQAKGRLPLKLLLQLLKVLLVTMQLYVFGMESSGHVYFLKTAQTAFKHLFLESWDPSWETPPYPPSHGPYAVYTYDSFYSAINFALAGYNGTASDSVGSFAPPAAANESQTEPPSLCLMHYANLTVDAANFRYVSTRCFEMLPLPDGNETWRYDTRRLLEEEGYNLNFDIVLTAQLQFYILFDNRAHTGQVQMSLIADPIERRCSVEEQFGQIEKAVSYTILDVSVILVCLLSFVSCVRSLYKGNRMRLVRPLVVSLVVLNLLN</sequence>
<dbReference type="CDD" id="cd21050">
    <property type="entry name" value="ELD_TRPML"/>
    <property type="match status" value="1"/>
</dbReference>
<feature type="domain" description="Mucolipin extracytosolic" evidence="3">
    <location>
        <begin position="133"/>
        <end position="273"/>
    </location>
</feature>
<keyword evidence="2" id="KW-0472">Membrane</keyword>
<dbReference type="WBParaSite" id="maker-uti_cns_0003241-snap-gene-0.5-mRNA-1">
    <property type="protein sequence ID" value="maker-uti_cns_0003241-snap-gene-0.5-mRNA-1"/>
    <property type="gene ID" value="maker-uti_cns_0003241-snap-gene-0.5"/>
</dbReference>
<evidence type="ECO:0000259" key="3">
    <source>
        <dbReference type="Pfam" id="PF21381"/>
    </source>
</evidence>
<evidence type="ECO:0000313" key="4">
    <source>
        <dbReference type="Proteomes" id="UP000095280"/>
    </source>
</evidence>
<proteinExistence type="predicted"/>
<dbReference type="Pfam" id="PF21381">
    <property type="entry name" value="MCLN_ECD"/>
    <property type="match status" value="1"/>
</dbReference>
<dbReference type="AlphaFoldDB" id="A0A1I8GV96"/>
<dbReference type="PANTHER" id="PTHR12127:SF7">
    <property type="entry name" value="SD02261P"/>
    <property type="match status" value="1"/>
</dbReference>
<feature type="transmembrane region" description="Helical" evidence="2">
    <location>
        <begin position="315"/>
        <end position="338"/>
    </location>
</feature>
<reference evidence="5" key="1">
    <citation type="submission" date="2016-11" db="UniProtKB">
        <authorList>
            <consortium name="WormBaseParasite"/>
        </authorList>
    </citation>
    <scope>IDENTIFICATION</scope>
</reference>
<accession>A0A1I8GV96</accession>
<keyword evidence="2" id="KW-1133">Transmembrane helix</keyword>
<evidence type="ECO:0000256" key="2">
    <source>
        <dbReference type="SAM" id="Phobius"/>
    </source>
</evidence>
<name>A0A1I8GV96_9PLAT</name>
<dbReference type="InterPro" id="IPR049134">
    <property type="entry name" value="MCLN_ECD"/>
</dbReference>
<organism evidence="4 5">
    <name type="scientific">Macrostomum lignano</name>
    <dbReference type="NCBI Taxonomy" id="282301"/>
    <lineage>
        <taxon>Eukaryota</taxon>
        <taxon>Metazoa</taxon>
        <taxon>Spiralia</taxon>
        <taxon>Lophotrochozoa</taxon>
        <taxon>Platyhelminthes</taxon>
        <taxon>Rhabditophora</taxon>
        <taxon>Macrostomorpha</taxon>
        <taxon>Macrostomida</taxon>
        <taxon>Macrostomidae</taxon>
        <taxon>Macrostomum</taxon>
    </lineage>
</organism>
<dbReference type="PANTHER" id="PTHR12127">
    <property type="entry name" value="MUCOLIPIN"/>
    <property type="match status" value="1"/>
</dbReference>
<dbReference type="InterPro" id="IPR039031">
    <property type="entry name" value="Mucolipin"/>
</dbReference>
<dbReference type="GO" id="GO:0005765">
    <property type="term" value="C:lysosomal membrane"/>
    <property type="evidence" value="ECO:0007669"/>
    <property type="project" value="TreeGrafter"/>
</dbReference>
<dbReference type="GO" id="GO:0005886">
    <property type="term" value="C:plasma membrane"/>
    <property type="evidence" value="ECO:0007669"/>
    <property type="project" value="TreeGrafter"/>
</dbReference>
<feature type="region of interest" description="Disordered" evidence="1">
    <location>
        <begin position="35"/>
        <end position="63"/>
    </location>
</feature>
<keyword evidence="2" id="KW-0812">Transmembrane</keyword>
<dbReference type="GO" id="GO:0072345">
    <property type="term" value="F:NAADP-sensitive calcium-release channel activity"/>
    <property type="evidence" value="ECO:0007669"/>
    <property type="project" value="TreeGrafter"/>
</dbReference>
<dbReference type="Proteomes" id="UP000095280">
    <property type="component" value="Unplaced"/>
</dbReference>